<dbReference type="EMBL" id="BONE01000046">
    <property type="protein sequence ID" value="GIF75663.1"/>
    <property type="molecule type" value="Genomic_DNA"/>
</dbReference>
<organism evidence="2 3">
    <name type="scientific">Asanoa siamensis</name>
    <dbReference type="NCBI Taxonomy" id="926357"/>
    <lineage>
        <taxon>Bacteria</taxon>
        <taxon>Bacillati</taxon>
        <taxon>Actinomycetota</taxon>
        <taxon>Actinomycetes</taxon>
        <taxon>Micromonosporales</taxon>
        <taxon>Micromonosporaceae</taxon>
        <taxon>Asanoa</taxon>
    </lineage>
</organism>
<protein>
    <submittedName>
        <fullName evidence="2">Uncharacterized protein</fullName>
    </submittedName>
</protein>
<keyword evidence="3" id="KW-1185">Reference proteome</keyword>
<evidence type="ECO:0000256" key="1">
    <source>
        <dbReference type="SAM" id="MobiDB-lite"/>
    </source>
</evidence>
<name>A0ABQ4CWM0_9ACTN</name>
<sequence>MADTDRSASQHEEHEAMSTLIPPHLVRQGWASEEDRHREGQQRALEAAARHLAQALSAAQAGSADPHALRQLVTEAAEADRHGAAVTAIARLRFALPAAGAAEQPPPPRTAPQDWDPNDG</sequence>
<comment type="caution">
    <text evidence="2">The sequence shown here is derived from an EMBL/GenBank/DDBJ whole genome shotgun (WGS) entry which is preliminary data.</text>
</comment>
<proteinExistence type="predicted"/>
<feature type="compositionally biased region" description="Basic and acidic residues" evidence="1">
    <location>
        <begin position="1"/>
        <end position="16"/>
    </location>
</feature>
<feature type="region of interest" description="Disordered" evidence="1">
    <location>
        <begin position="1"/>
        <end position="48"/>
    </location>
</feature>
<evidence type="ECO:0000313" key="2">
    <source>
        <dbReference type="EMBL" id="GIF75663.1"/>
    </source>
</evidence>
<dbReference type="RefSeq" id="WP_089255533.1">
    <property type="nucleotide sequence ID" value="NZ_BONE01000046.1"/>
</dbReference>
<gene>
    <name evidence="2" type="ORF">Asi02nite_51810</name>
</gene>
<reference evidence="2 3" key="1">
    <citation type="submission" date="2021-01" db="EMBL/GenBank/DDBJ databases">
        <title>Whole genome shotgun sequence of Asanoa siamensis NBRC 107932.</title>
        <authorList>
            <person name="Komaki H."/>
            <person name="Tamura T."/>
        </authorList>
    </citation>
    <scope>NUCLEOTIDE SEQUENCE [LARGE SCALE GENOMIC DNA]</scope>
    <source>
        <strain evidence="2 3">NBRC 107932</strain>
    </source>
</reference>
<evidence type="ECO:0000313" key="3">
    <source>
        <dbReference type="Proteomes" id="UP000604117"/>
    </source>
</evidence>
<accession>A0ABQ4CWM0</accession>
<dbReference type="Proteomes" id="UP000604117">
    <property type="component" value="Unassembled WGS sequence"/>
</dbReference>
<feature type="region of interest" description="Disordered" evidence="1">
    <location>
        <begin position="98"/>
        <end position="120"/>
    </location>
</feature>